<dbReference type="OrthoDB" id="1161040at2"/>
<name>A0A1M6E662_9FLAO</name>
<keyword evidence="4 6" id="KW-1133">Transmembrane helix</keyword>
<evidence type="ECO:0000313" key="7">
    <source>
        <dbReference type="EMBL" id="SHI80895.1"/>
    </source>
</evidence>
<keyword evidence="3 6" id="KW-0812">Transmembrane</keyword>
<reference evidence="8" key="1">
    <citation type="submission" date="2016-11" db="EMBL/GenBank/DDBJ databases">
        <authorList>
            <person name="Varghese N."/>
            <person name="Submissions S."/>
        </authorList>
    </citation>
    <scope>NUCLEOTIDE SEQUENCE [LARGE SCALE GENOMIC DNA]</scope>
    <source>
        <strain evidence="8">DSM 22623</strain>
    </source>
</reference>
<keyword evidence="5 6" id="KW-0472">Membrane</keyword>
<dbReference type="STRING" id="570521.SAMN04488508_103237"/>
<evidence type="ECO:0000256" key="3">
    <source>
        <dbReference type="ARBA" id="ARBA00022692"/>
    </source>
</evidence>
<dbReference type="EMBL" id="FQYP01000003">
    <property type="protein sequence ID" value="SHI80895.1"/>
    <property type="molecule type" value="Genomic_DNA"/>
</dbReference>
<evidence type="ECO:0000313" key="8">
    <source>
        <dbReference type="Proteomes" id="UP000184432"/>
    </source>
</evidence>
<feature type="transmembrane region" description="Helical" evidence="6">
    <location>
        <begin position="73"/>
        <end position="94"/>
    </location>
</feature>
<evidence type="ECO:0000256" key="1">
    <source>
        <dbReference type="ARBA" id="ARBA00004651"/>
    </source>
</evidence>
<dbReference type="GO" id="GO:0006865">
    <property type="term" value="P:amino acid transport"/>
    <property type="evidence" value="ECO:0007669"/>
    <property type="project" value="InterPro"/>
</dbReference>
<organism evidence="7 8">
    <name type="scientific">Aquimarina spongiae</name>
    <dbReference type="NCBI Taxonomy" id="570521"/>
    <lineage>
        <taxon>Bacteria</taxon>
        <taxon>Pseudomonadati</taxon>
        <taxon>Bacteroidota</taxon>
        <taxon>Flavobacteriia</taxon>
        <taxon>Flavobacteriales</taxon>
        <taxon>Flavobacteriaceae</taxon>
        <taxon>Aquimarina</taxon>
    </lineage>
</organism>
<feature type="transmembrane region" description="Helical" evidence="6">
    <location>
        <begin position="6"/>
        <end position="27"/>
    </location>
</feature>
<accession>A0A1M6E662</accession>
<keyword evidence="2" id="KW-1003">Cell membrane</keyword>
<sequence>MTVLYLFLGIIIAIIGAVPLGAVNIAVINTSIKENIKKAFYIALAAGVGEVFLALFALHCSMELSAFFENNPWIQGSFIALFFAIGIYFLIFANKKKNTTSGKSRKKIKAPKSKFLTGFSLAILNPPVIIYWLIAISLTNKYVFALTIQNPISSLALFFLGIYLGKIGTLYFYGKWGNKMSQKQGDSKTKIHRIIGVALIAISIAQSIKFVIE</sequence>
<dbReference type="Pfam" id="PF01810">
    <property type="entry name" value="LysE"/>
    <property type="match status" value="1"/>
</dbReference>
<comment type="subcellular location">
    <subcellularLocation>
        <location evidence="1">Cell membrane</location>
        <topology evidence="1">Multi-pass membrane protein</topology>
    </subcellularLocation>
</comment>
<feature type="transmembrane region" description="Helical" evidence="6">
    <location>
        <begin position="194"/>
        <end position="212"/>
    </location>
</feature>
<evidence type="ECO:0000256" key="2">
    <source>
        <dbReference type="ARBA" id="ARBA00022475"/>
    </source>
</evidence>
<dbReference type="GO" id="GO:0005886">
    <property type="term" value="C:plasma membrane"/>
    <property type="evidence" value="ECO:0007669"/>
    <property type="project" value="UniProtKB-SubCell"/>
</dbReference>
<feature type="transmembrane region" description="Helical" evidence="6">
    <location>
        <begin position="154"/>
        <end position="173"/>
    </location>
</feature>
<dbReference type="RefSeq" id="WP_073315585.1">
    <property type="nucleotide sequence ID" value="NZ_FQYP01000003.1"/>
</dbReference>
<evidence type="ECO:0000256" key="6">
    <source>
        <dbReference type="SAM" id="Phobius"/>
    </source>
</evidence>
<proteinExistence type="predicted"/>
<evidence type="ECO:0000256" key="4">
    <source>
        <dbReference type="ARBA" id="ARBA00022989"/>
    </source>
</evidence>
<keyword evidence="8" id="KW-1185">Reference proteome</keyword>
<dbReference type="Proteomes" id="UP000184432">
    <property type="component" value="Unassembled WGS sequence"/>
</dbReference>
<protein>
    <submittedName>
        <fullName evidence="7">LysE type translocator</fullName>
    </submittedName>
</protein>
<dbReference type="InterPro" id="IPR001123">
    <property type="entry name" value="LeuE-type"/>
</dbReference>
<feature type="transmembrane region" description="Helical" evidence="6">
    <location>
        <begin position="115"/>
        <end position="134"/>
    </location>
</feature>
<gene>
    <name evidence="7" type="ORF">SAMN04488508_103237</name>
</gene>
<feature type="transmembrane region" description="Helical" evidence="6">
    <location>
        <begin position="39"/>
        <end position="58"/>
    </location>
</feature>
<dbReference type="AlphaFoldDB" id="A0A1M6E662"/>
<evidence type="ECO:0000256" key="5">
    <source>
        <dbReference type="ARBA" id="ARBA00023136"/>
    </source>
</evidence>